<evidence type="ECO:0000313" key="2">
    <source>
        <dbReference type="EMBL" id="TGJ87191.1"/>
    </source>
</evidence>
<accession>A0A4Z0Z6G0</accession>
<feature type="region of interest" description="Disordered" evidence="1">
    <location>
        <begin position="22"/>
        <end position="51"/>
    </location>
</feature>
<comment type="caution">
    <text evidence="2">The sequence shown here is derived from an EMBL/GenBank/DDBJ whole genome shotgun (WGS) entry which is preliminary data.</text>
</comment>
<dbReference type="OrthoDB" id="4707053at2759"/>
<name>A0A4Z0Z6G0_9PEZI</name>
<dbReference type="EMBL" id="SKBN01000017">
    <property type="protein sequence ID" value="TGJ87191.1"/>
    <property type="molecule type" value="Genomic_DNA"/>
</dbReference>
<keyword evidence="3" id="KW-1185">Reference proteome</keyword>
<dbReference type="Proteomes" id="UP000297716">
    <property type="component" value="Unassembled WGS sequence"/>
</dbReference>
<proteinExistence type="predicted"/>
<evidence type="ECO:0000256" key="1">
    <source>
        <dbReference type="SAM" id="MobiDB-lite"/>
    </source>
</evidence>
<evidence type="ECO:0000313" key="3">
    <source>
        <dbReference type="Proteomes" id="UP000297716"/>
    </source>
</evidence>
<protein>
    <submittedName>
        <fullName evidence="2">Uncharacterized protein</fullName>
    </submittedName>
</protein>
<reference evidence="2 3" key="1">
    <citation type="submission" date="2019-03" db="EMBL/GenBank/DDBJ databases">
        <title>Draft genome sequence of Xylaria hypoxylon DSM 108379, a ubiquitous saprotrophic-parasitic fungi on hardwood.</title>
        <authorList>
            <person name="Buettner E."/>
            <person name="Leonhardt S."/>
            <person name="Gebauer A.M."/>
            <person name="Liers C."/>
            <person name="Hofrichter M."/>
            <person name="Kellner H."/>
        </authorList>
    </citation>
    <scope>NUCLEOTIDE SEQUENCE [LARGE SCALE GENOMIC DNA]</scope>
    <source>
        <strain evidence="2 3">DSM 108379</strain>
    </source>
</reference>
<organism evidence="2 3">
    <name type="scientific">Xylaria hypoxylon</name>
    <dbReference type="NCBI Taxonomy" id="37992"/>
    <lineage>
        <taxon>Eukaryota</taxon>
        <taxon>Fungi</taxon>
        <taxon>Dikarya</taxon>
        <taxon>Ascomycota</taxon>
        <taxon>Pezizomycotina</taxon>
        <taxon>Sordariomycetes</taxon>
        <taxon>Xylariomycetidae</taxon>
        <taxon>Xylariales</taxon>
        <taxon>Xylariaceae</taxon>
        <taxon>Xylaria</taxon>
    </lineage>
</organism>
<dbReference type="AlphaFoldDB" id="A0A4Z0Z6G0"/>
<sequence length="265" mass="29884">MRSKSSSKSICESKQHLCREFAGKQSRQKRKHDDEDHKDIQAKRTKTIEPDDGASNISVEDVFDLVSFSALKSICAKLLDDKTASGAKFREELLSCTQDILAHSRTEAKREKNAIITAAKTAIHELVEKAVTEAKGKADCDDWPTALYPLLPRIKALRNCGSLAGGPESAWGALIQVAASCIYEWDGGYVRTYGFGETDCDEFHDAVDKLMLSICEAQKQDGKISWLQDSRREEIWDLQEQAKDDHNKPSTYRYQKTLEFLEFLE</sequence>
<gene>
    <name evidence="2" type="ORF">E0Z10_g1608</name>
</gene>
<feature type="compositionally biased region" description="Basic and acidic residues" evidence="1">
    <location>
        <begin position="31"/>
        <end position="49"/>
    </location>
</feature>